<dbReference type="RefSeq" id="WP_379712552.1">
    <property type="nucleotide sequence ID" value="NZ_JBHTBS010000005.1"/>
</dbReference>
<evidence type="ECO:0000313" key="8">
    <source>
        <dbReference type="Proteomes" id="UP001596472"/>
    </source>
</evidence>
<gene>
    <name evidence="7" type="ORF">ACFQY0_11770</name>
</gene>
<dbReference type="EMBL" id="JBHTBS010000005">
    <property type="protein sequence ID" value="MFC7337858.1"/>
    <property type="molecule type" value="Genomic_DNA"/>
</dbReference>
<dbReference type="Proteomes" id="UP001596472">
    <property type="component" value="Unassembled WGS sequence"/>
</dbReference>
<dbReference type="NCBIfam" id="TIGR02116">
    <property type="entry name" value="toxin_Txe_YoeB"/>
    <property type="match status" value="1"/>
</dbReference>
<reference evidence="8" key="1">
    <citation type="journal article" date="2019" name="Int. J. Syst. Evol. Microbiol.">
        <title>The Global Catalogue of Microorganisms (GCM) 10K type strain sequencing project: providing services to taxonomists for standard genome sequencing and annotation.</title>
        <authorList>
            <consortium name="The Broad Institute Genomics Platform"/>
            <consortium name="The Broad Institute Genome Sequencing Center for Infectious Disease"/>
            <person name="Wu L."/>
            <person name="Ma J."/>
        </authorList>
    </citation>
    <scope>NUCLEOTIDE SEQUENCE [LARGE SCALE GENOMIC DNA]</scope>
    <source>
        <strain evidence="8">CGMCC 4.1467</strain>
    </source>
</reference>
<comment type="caution">
    <text evidence="7">The sequence shown here is derived from an EMBL/GenBank/DDBJ whole genome shotgun (WGS) entry which is preliminary data.</text>
</comment>
<comment type="similarity">
    <text evidence="1">Belongs to the YoeB family.</text>
</comment>
<keyword evidence="3" id="KW-0540">Nuclease</keyword>
<evidence type="ECO:0000256" key="3">
    <source>
        <dbReference type="ARBA" id="ARBA00022722"/>
    </source>
</evidence>
<sequence length="87" mass="10212">MRLAFEPQAFADLQYWLQHQPKLAKKALRMIEESRRDPFGGIGKPEPLKNALSGWWSKRIDGEHRLVYRVDEDSLVILQLRGHYGDH</sequence>
<dbReference type="Gene3D" id="3.30.2310.20">
    <property type="entry name" value="RelE-like"/>
    <property type="match status" value="1"/>
</dbReference>
<dbReference type="SUPFAM" id="SSF143011">
    <property type="entry name" value="RelE-like"/>
    <property type="match status" value="1"/>
</dbReference>
<evidence type="ECO:0000256" key="1">
    <source>
        <dbReference type="ARBA" id="ARBA00008172"/>
    </source>
</evidence>
<dbReference type="Pfam" id="PF06769">
    <property type="entry name" value="YoeB_toxin"/>
    <property type="match status" value="1"/>
</dbReference>
<keyword evidence="5" id="KW-0378">Hydrolase</keyword>
<dbReference type="InterPro" id="IPR009614">
    <property type="entry name" value="YoeB_toxin"/>
</dbReference>
<evidence type="ECO:0000256" key="2">
    <source>
        <dbReference type="ARBA" id="ARBA00022649"/>
    </source>
</evidence>
<dbReference type="PANTHER" id="PTHR38039:SF1">
    <property type="entry name" value="TOXIN YOEB"/>
    <property type="match status" value="1"/>
</dbReference>
<keyword evidence="4" id="KW-0255">Endonuclease</keyword>
<protein>
    <recommendedName>
        <fullName evidence="6">Putative mRNA interferase YoeB</fullName>
    </recommendedName>
</protein>
<evidence type="ECO:0000313" key="7">
    <source>
        <dbReference type="EMBL" id="MFC7337858.1"/>
    </source>
</evidence>
<evidence type="ECO:0000256" key="5">
    <source>
        <dbReference type="ARBA" id="ARBA00022801"/>
    </source>
</evidence>
<proteinExistence type="inferred from homology"/>
<evidence type="ECO:0000256" key="6">
    <source>
        <dbReference type="ARBA" id="ARBA00030388"/>
    </source>
</evidence>
<accession>A0ABW2L980</accession>
<dbReference type="InterPro" id="IPR035093">
    <property type="entry name" value="RelE/ParE_toxin_dom_sf"/>
</dbReference>
<name>A0ABW2L980_9BACT</name>
<evidence type="ECO:0000256" key="4">
    <source>
        <dbReference type="ARBA" id="ARBA00022759"/>
    </source>
</evidence>
<organism evidence="7 8">
    <name type="scientific">Haloferula chungangensis</name>
    <dbReference type="NCBI Taxonomy" id="1048331"/>
    <lineage>
        <taxon>Bacteria</taxon>
        <taxon>Pseudomonadati</taxon>
        <taxon>Verrucomicrobiota</taxon>
        <taxon>Verrucomicrobiia</taxon>
        <taxon>Verrucomicrobiales</taxon>
        <taxon>Verrucomicrobiaceae</taxon>
        <taxon>Haloferula</taxon>
    </lineage>
</organism>
<keyword evidence="8" id="KW-1185">Reference proteome</keyword>
<keyword evidence="2" id="KW-1277">Toxin-antitoxin system</keyword>
<dbReference type="PANTHER" id="PTHR38039">
    <property type="entry name" value="TOXIN YOEB"/>
    <property type="match status" value="1"/>
</dbReference>